<feature type="region of interest" description="Disordered" evidence="1">
    <location>
        <begin position="44"/>
        <end position="83"/>
    </location>
</feature>
<gene>
    <name evidence="2" type="ORF">JOQ06_023641</name>
</gene>
<comment type="caution">
    <text evidence="2">The sequence shown here is derived from an EMBL/GenBank/DDBJ whole genome shotgun (WGS) entry which is preliminary data.</text>
</comment>
<protein>
    <submittedName>
        <fullName evidence="2">Uncharacterized protein</fullName>
    </submittedName>
</protein>
<reference evidence="2" key="1">
    <citation type="submission" date="2022-11" db="EMBL/GenBank/DDBJ databases">
        <title>Chromosome-level genome of Pogonophryne albipinna.</title>
        <authorList>
            <person name="Jo E."/>
        </authorList>
    </citation>
    <scope>NUCLEOTIDE SEQUENCE</scope>
    <source>
        <strain evidence="2">SGF0006</strain>
        <tissue evidence="2">Muscle</tissue>
    </source>
</reference>
<dbReference type="Proteomes" id="UP001219934">
    <property type="component" value="Unassembled WGS sequence"/>
</dbReference>
<dbReference type="EMBL" id="JAPTMU010000003">
    <property type="protein sequence ID" value="KAJ4945963.1"/>
    <property type="molecule type" value="Genomic_DNA"/>
</dbReference>
<evidence type="ECO:0000256" key="1">
    <source>
        <dbReference type="SAM" id="MobiDB-lite"/>
    </source>
</evidence>
<proteinExistence type="predicted"/>
<name>A0AAD6FUH8_9TELE</name>
<evidence type="ECO:0000313" key="2">
    <source>
        <dbReference type="EMBL" id="KAJ4945963.1"/>
    </source>
</evidence>
<organism evidence="2 3">
    <name type="scientific">Pogonophryne albipinna</name>
    <dbReference type="NCBI Taxonomy" id="1090488"/>
    <lineage>
        <taxon>Eukaryota</taxon>
        <taxon>Metazoa</taxon>
        <taxon>Chordata</taxon>
        <taxon>Craniata</taxon>
        <taxon>Vertebrata</taxon>
        <taxon>Euteleostomi</taxon>
        <taxon>Actinopterygii</taxon>
        <taxon>Neopterygii</taxon>
        <taxon>Teleostei</taxon>
        <taxon>Neoteleostei</taxon>
        <taxon>Acanthomorphata</taxon>
        <taxon>Eupercaria</taxon>
        <taxon>Perciformes</taxon>
        <taxon>Notothenioidei</taxon>
        <taxon>Pogonophryne</taxon>
    </lineage>
</organism>
<dbReference type="AlphaFoldDB" id="A0AAD6FUH8"/>
<keyword evidence="3" id="KW-1185">Reference proteome</keyword>
<feature type="non-terminal residue" evidence="2">
    <location>
        <position position="1"/>
    </location>
</feature>
<accession>A0AAD6FUH8</accession>
<sequence>VSFEKLSSHWASPCNNDSLPDLSVAQYDKYHKMFCGGDQREHSEKLNASSLASKGDTDWDSAVANSQIPLEPRQVDSLSRSGGDNKTNYSIMGIIPLFQPQTGVLDAENWLGSDSCQHLQKNSSHQHTA</sequence>
<evidence type="ECO:0000313" key="3">
    <source>
        <dbReference type="Proteomes" id="UP001219934"/>
    </source>
</evidence>
<feature type="non-terminal residue" evidence="2">
    <location>
        <position position="129"/>
    </location>
</feature>